<feature type="transmembrane region" description="Helical" evidence="1">
    <location>
        <begin position="12"/>
        <end position="34"/>
    </location>
</feature>
<name>A0A4U0X073_9PEZI</name>
<dbReference type="Proteomes" id="UP000309340">
    <property type="component" value="Unassembled WGS sequence"/>
</dbReference>
<dbReference type="EMBL" id="NAJQ01000477">
    <property type="protein sequence ID" value="TKA68967.1"/>
    <property type="molecule type" value="Genomic_DNA"/>
</dbReference>
<evidence type="ECO:0000313" key="4">
    <source>
        <dbReference type="Proteomes" id="UP000309340"/>
    </source>
</evidence>
<keyword evidence="1" id="KW-0812">Transmembrane</keyword>
<dbReference type="InterPro" id="IPR049326">
    <property type="entry name" value="Rhodopsin_dom_fungi"/>
</dbReference>
<feature type="transmembrane region" description="Helical" evidence="1">
    <location>
        <begin position="234"/>
        <end position="256"/>
    </location>
</feature>
<dbReference type="PANTHER" id="PTHR39614:SF2">
    <property type="entry name" value="INTEGRAL MEMBRANE PROTEIN"/>
    <property type="match status" value="1"/>
</dbReference>
<sequence length="378" mass="41302">MNGTGNTARGLTVAIVLFLLWAALTGIVRGWVKLKKRDSWGFDDTSIYISLLVNLVRIVIVTGAIHHGFGNLWSTLAEDDRQTVDKLLYASQILYVVSIGLVKVSTTLFTARFLTRGQTHIRLAHLATAACGVWTVASLLIIAIRTPLSSPWTTRAGSQSLLVRWVAIEASGLIVELCAVGMSVHFVWGLQMPIKKRLSVSALFAFRLVVAPVIALRLWQLAPSAVKNPDEPRLNAYILTEGALELAFILASITCLKPVMKPFHSGYTVSNAPASNYITTVKKSNRDAYLELSAARSAADNKDGTIIVTRRDRGSHGIDHGYTKSAHIPRPDQVDHEATVSFANEGQPHPDSHDMSISRTQAWTISYDDDEGHGGARQ</sequence>
<reference evidence="3 4" key="1">
    <citation type="submission" date="2017-03" db="EMBL/GenBank/DDBJ databases">
        <title>Genomes of endolithic fungi from Antarctica.</title>
        <authorList>
            <person name="Coleine C."/>
            <person name="Masonjones S."/>
            <person name="Stajich J.E."/>
        </authorList>
    </citation>
    <scope>NUCLEOTIDE SEQUENCE [LARGE SCALE GENOMIC DNA]</scope>
    <source>
        <strain evidence="3 4">CCFEE 5184</strain>
    </source>
</reference>
<keyword evidence="1" id="KW-0472">Membrane</keyword>
<feature type="transmembrane region" description="Helical" evidence="1">
    <location>
        <begin position="123"/>
        <end position="145"/>
    </location>
</feature>
<feature type="transmembrane region" description="Helical" evidence="1">
    <location>
        <begin position="200"/>
        <end position="222"/>
    </location>
</feature>
<proteinExistence type="predicted"/>
<evidence type="ECO:0000259" key="2">
    <source>
        <dbReference type="Pfam" id="PF20684"/>
    </source>
</evidence>
<organism evidence="3 4">
    <name type="scientific">Friedmanniomyces simplex</name>
    <dbReference type="NCBI Taxonomy" id="329884"/>
    <lineage>
        <taxon>Eukaryota</taxon>
        <taxon>Fungi</taxon>
        <taxon>Dikarya</taxon>
        <taxon>Ascomycota</taxon>
        <taxon>Pezizomycotina</taxon>
        <taxon>Dothideomycetes</taxon>
        <taxon>Dothideomycetidae</taxon>
        <taxon>Mycosphaerellales</taxon>
        <taxon>Teratosphaeriaceae</taxon>
        <taxon>Friedmanniomyces</taxon>
    </lineage>
</organism>
<feature type="transmembrane region" description="Helical" evidence="1">
    <location>
        <begin position="46"/>
        <end position="69"/>
    </location>
</feature>
<gene>
    <name evidence="3" type="ORF">B0A55_06608</name>
</gene>
<protein>
    <recommendedName>
        <fullName evidence="2">Rhodopsin domain-containing protein</fullName>
    </recommendedName>
</protein>
<dbReference type="Pfam" id="PF20684">
    <property type="entry name" value="Fung_rhodopsin"/>
    <property type="match status" value="1"/>
</dbReference>
<keyword evidence="1" id="KW-1133">Transmembrane helix</keyword>
<keyword evidence="4" id="KW-1185">Reference proteome</keyword>
<dbReference type="OrthoDB" id="3897607at2759"/>
<accession>A0A4U0X073</accession>
<feature type="domain" description="Rhodopsin" evidence="2">
    <location>
        <begin position="29"/>
        <end position="261"/>
    </location>
</feature>
<evidence type="ECO:0000256" key="1">
    <source>
        <dbReference type="SAM" id="Phobius"/>
    </source>
</evidence>
<feature type="transmembrane region" description="Helical" evidence="1">
    <location>
        <begin position="89"/>
        <end position="111"/>
    </location>
</feature>
<evidence type="ECO:0000313" key="3">
    <source>
        <dbReference type="EMBL" id="TKA68967.1"/>
    </source>
</evidence>
<dbReference type="PANTHER" id="PTHR39614">
    <property type="entry name" value="INTEGRAL MEMBRANE PROTEIN"/>
    <property type="match status" value="1"/>
</dbReference>
<comment type="caution">
    <text evidence="3">The sequence shown here is derived from an EMBL/GenBank/DDBJ whole genome shotgun (WGS) entry which is preliminary data.</text>
</comment>
<feature type="transmembrane region" description="Helical" evidence="1">
    <location>
        <begin position="165"/>
        <end position="188"/>
    </location>
</feature>
<dbReference type="STRING" id="329884.A0A4U0X073"/>
<dbReference type="AlphaFoldDB" id="A0A4U0X073"/>